<comment type="catalytic activity">
    <reaction evidence="4">
        <text>2 [molybdopterin-synthase sulfur-carrier protein]-C-terminal-Gly-aminoethanethioate + cyclic pyranopterin phosphate + H2O = molybdopterin + 2 [molybdopterin-synthase sulfur-carrier protein]-C-terminal Gly-Gly + 2 H(+)</text>
        <dbReference type="Rhea" id="RHEA:26333"/>
        <dbReference type="Rhea" id="RHEA-COMP:12202"/>
        <dbReference type="Rhea" id="RHEA-COMP:19907"/>
        <dbReference type="ChEBI" id="CHEBI:15377"/>
        <dbReference type="ChEBI" id="CHEBI:15378"/>
        <dbReference type="ChEBI" id="CHEBI:58698"/>
        <dbReference type="ChEBI" id="CHEBI:59648"/>
        <dbReference type="ChEBI" id="CHEBI:90778"/>
        <dbReference type="ChEBI" id="CHEBI:232372"/>
        <dbReference type="EC" id="2.8.1.12"/>
    </reaction>
</comment>
<dbReference type="FunFam" id="3.90.1170.40:FF:000002">
    <property type="entry name" value="Molybdopterin synthase catalytic subunit"/>
    <property type="match status" value="1"/>
</dbReference>
<keyword evidence="7" id="KW-1185">Reference proteome</keyword>
<feature type="region of interest" description="Disordered" evidence="5">
    <location>
        <begin position="132"/>
        <end position="164"/>
    </location>
</feature>
<comment type="subcellular location">
    <subcellularLocation>
        <location evidence="4">Cytoplasm</location>
    </subcellularLocation>
</comment>
<evidence type="ECO:0000256" key="3">
    <source>
        <dbReference type="ARBA" id="ARBA00023150"/>
    </source>
</evidence>
<dbReference type="PANTHER" id="PTHR23404">
    <property type="entry name" value="MOLYBDOPTERIN SYNTHASE RELATED"/>
    <property type="match status" value="1"/>
</dbReference>
<evidence type="ECO:0000313" key="7">
    <source>
        <dbReference type="Proteomes" id="UP001190700"/>
    </source>
</evidence>
<evidence type="ECO:0000256" key="1">
    <source>
        <dbReference type="ARBA" id="ARBA00022490"/>
    </source>
</evidence>
<dbReference type="AlphaFoldDB" id="A0AAE0FVQ0"/>
<feature type="binding site" evidence="4">
    <location>
        <position position="116"/>
    </location>
    <ligand>
        <name>substrate</name>
    </ligand>
</feature>
<keyword evidence="1 4" id="KW-0963">Cytoplasm</keyword>
<comment type="subunit">
    <text evidence="4">Heterotetramer; composed of 2 small (MOCS2A) and 2 large (MOCS2B) subunits.</text>
</comment>
<dbReference type="EC" id="2.8.1.12" evidence="4"/>
<proteinExistence type="inferred from homology"/>
<dbReference type="Proteomes" id="UP001190700">
    <property type="component" value="Unassembled WGS sequence"/>
</dbReference>
<dbReference type="GO" id="GO:0030366">
    <property type="term" value="F:molybdopterin synthase activity"/>
    <property type="evidence" value="ECO:0007669"/>
    <property type="project" value="UniProtKB-UniRule"/>
</dbReference>
<evidence type="ECO:0000256" key="2">
    <source>
        <dbReference type="ARBA" id="ARBA00022679"/>
    </source>
</evidence>
<dbReference type="EMBL" id="LGRX02012823">
    <property type="protein sequence ID" value="KAK3266799.1"/>
    <property type="molecule type" value="Genomic_DNA"/>
</dbReference>
<accession>A0AAE0FVQ0</accession>
<dbReference type="InterPro" id="IPR036563">
    <property type="entry name" value="MoaE_sf"/>
</dbReference>
<organism evidence="6 7">
    <name type="scientific">Cymbomonas tetramitiformis</name>
    <dbReference type="NCBI Taxonomy" id="36881"/>
    <lineage>
        <taxon>Eukaryota</taxon>
        <taxon>Viridiplantae</taxon>
        <taxon>Chlorophyta</taxon>
        <taxon>Pyramimonadophyceae</taxon>
        <taxon>Pyramimonadales</taxon>
        <taxon>Pyramimonadaceae</taxon>
        <taxon>Cymbomonas</taxon>
    </lineage>
</organism>
<feature type="binding site" evidence="4">
    <location>
        <begin position="123"/>
        <end position="125"/>
    </location>
    <ligand>
        <name>substrate</name>
    </ligand>
</feature>
<dbReference type="CDD" id="cd00756">
    <property type="entry name" value="MoaE"/>
    <property type="match status" value="1"/>
</dbReference>
<dbReference type="GO" id="GO:1990140">
    <property type="term" value="C:molybdopterin synthase complex"/>
    <property type="evidence" value="ECO:0007669"/>
    <property type="project" value="UniProtKB-UniRule"/>
</dbReference>
<evidence type="ECO:0000313" key="6">
    <source>
        <dbReference type="EMBL" id="KAK3266799.1"/>
    </source>
</evidence>
<dbReference type="GO" id="GO:0006777">
    <property type="term" value="P:Mo-molybdopterin cofactor biosynthetic process"/>
    <property type="evidence" value="ECO:0007669"/>
    <property type="project" value="UniProtKB-UniRule"/>
</dbReference>
<dbReference type="InterPro" id="IPR003448">
    <property type="entry name" value="Mopterin_biosynth_MoaE"/>
</dbReference>
<dbReference type="SUPFAM" id="SSF54690">
    <property type="entry name" value="Molybdopterin synthase subunit MoaE"/>
    <property type="match status" value="1"/>
</dbReference>
<evidence type="ECO:0000256" key="4">
    <source>
        <dbReference type="HAMAP-Rule" id="MF_03052"/>
    </source>
</evidence>
<dbReference type="Pfam" id="PF02391">
    <property type="entry name" value="MoaE"/>
    <property type="match status" value="1"/>
</dbReference>
<dbReference type="Gene3D" id="3.90.1170.40">
    <property type="entry name" value="Molybdopterin biosynthesis MoaE subunit"/>
    <property type="match status" value="1"/>
</dbReference>
<name>A0AAE0FVQ0_9CHLO</name>
<evidence type="ECO:0000256" key="5">
    <source>
        <dbReference type="SAM" id="MobiDB-lite"/>
    </source>
</evidence>
<feature type="compositionally biased region" description="Basic and acidic residues" evidence="5">
    <location>
        <begin position="132"/>
        <end position="151"/>
    </location>
</feature>
<dbReference type="HAMAP" id="MF_03052">
    <property type="entry name" value="MOC2B"/>
    <property type="match status" value="1"/>
</dbReference>
<gene>
    <name evidence="6" type="ORF">CYMTET_24605</name>
</gene>
<dbReference type="InterPro" id="IPR028888">
    <property type="entry name" value="MOCS2B_euk"/>
</dbReference>
<reference evidence="6 7" key="1">
    <citation type="journal article" date="2015" name="Genome Biol. Evol.">
        <title>Comparative Genomics of a Bacterivorous Green Alga Reveals Evolutionary Causalities and Consequences of Phago-Mixotrophic Mode of Nutrition.</title>
        <authorList>
            <person name="Burns J.A."/>
            <person name="Paasch A."/>
            <person name="Narechania A."/>
            <person name="Kim E."/>
        </authorList>
    </citation>
    <scope>NUCLEOTIDE SEQUENCE [LARGE SCALE GENOMIC DNA]</scope>
    <source>
        <strain evidence="6 7">PLY_AMNH</strain>
    </source>
</reference>
<keyword evidence="3 4" id="KW-0501">Molybdenum cofactor biosynthesis</keyword>
<comment type="function">
    <text evidence="4">Catalytic subunit of the molybdopterin synthase complex, a complex that catalyzes the conversion of precursor Z into molybdopterin. Acts by mediating the incorporation of 2 sulfur atoms from thiocarboxylated MOCS2A into precursor Z to generate a dithiolene group.</text>
</comment>
<feature type="binding site" evidence="4">
    <location>
        <begin position="100"/>
        <end position="101"/>
    </location>
    <ligand>
        <name>substrate</name>
    </ligand>
</feature>
<comment type="similarity">
    <text evidence="4">Belongs to the MoaE family. MOCS2B subfamily.</text>
</comment>
<sequence length="164" mass="18337">MDFVEITEEVLSLDKYASLATDNSTGAVVTFSGVTRDNFQGKKVVRLEYEAYKPMAEKKLKEICGIIRRKWNVTHIAFAHRIGVVPVGETSVVIAVSSSHRREALEATHFGIDELKAVVPIWKKEFYEDGETWKENSEGRPRPMVKVHGEDASPPQDSAGCCIQ</sequence>
<protein>
    <recommendedName>
        <fullName evidence="4">Molybdopterin synthase catalytic subunit</fullName>
        <ecNumber evidence="4">2.8.1.12</ecNumber>
    </recommendedName>
    <alternativeName>
        <fullName evidence="4">Molybdenum cofactor synthesis protein 2 large subunit</fullName>
    </alternativeName>
    <alternativeName>
        <fullName evidence="4">Molybdenum cofactor synthesis protein 2B</fullName>
        <shortName evidence="4">MOCS2B</shortName>
    </alternativeName>
</protein>
<keyword evidence="2 4" id="KW-0808">Transferase</keyword>
<comment type="caution">
    <text evidence="6">The sequence shown here is derived from an EMBL/GenBank/DDBJ whole genome shotgun (WGS) entry which is preliminary data.</text>
</comment>
<comment type="pathway">
    <text evidence="4">Cofactor biosynthesis; molybdopterin biosynthesis.</text>
</comment>